<dbReference type="InterPro" id="IPR036526">
    <property type="entry name" value="C-N_Hydrolase_sf"/>
</dbReference>
<dbReference type="PANTHER" id="PTHR23088:SF27">
    <property type="entry name" value="DEAMINATED GLUTATHIONE AMIDASE"/>
    <property type="match status" value="1"/>
</dbReference>
<accession>A0A9X3LNJ0</accession>
<feature type="domain" description="CN hydrolase" evidence="2">
    <location>
        <begin position="1"/>
        <end position="269"/>
    </location>
</feature>
<organism evidence="3 4">
    <name type="scientific">Corynebacterium evansiae</name>
    <dbReference type="NCBI Taxonomy" id="2913499"/>
    <lineage>
        <taxon>Bacteria</taxon>
        <taxon>Bacillati</taxon>
        <taxon>Actinomycetota</taxon>
        <taxon>Actinomycetes</taxon>
        <taxon>Mycobacteriales</taxon>
        <taxon>Corynebacteriaceae</taxon>
        <taxon>Corynebacterium</taxon>
    </lineage>
</organism>
<evidence type="ECO:0000256" key="1">
    <source>
        <dbReference type="ARBA" id="ARBA00010613"/>
    </source>
</evidence>
<dbReference type="InterPro" id="IPR001110">
    <property type="entry name" value="UPF0012_CS"/>
</dbReference>
<evidence type="ECO:0000313" key="3">
    <source>
        <dbReference type="EMBL" id="MCZ9290425.1"/>
    </source>
</evidence>
<dbReference type="PROSITE" id="PS50263">
    <property type="entry name" value="CN_HYDROLASE"/>
    <property type="match status" value="1"/>
</dbReference>
<keyword evidence="4" id="KW-1185">Reference proteome</keyword>
<dbReference type="InterPro" id="IPR003010">
    <property type="entry name" value="C-N_Hydrolase"/>
</dbReference>
<name>A0A9X3LNJ0_9CORY</name>
<dbReference type="Pfam" id="PF00795">
    <property type="entry name" value="CN_hydrolase"/>
    <property type="match status" value="1"/>
</dbReference>
<evidence type="ECO:0000313" key="4">
    <source>
        <dbReference type="Proteomes" id="UP001146469"/>
    </source>
</evidence>
<gene>
    <name evidence="3" type="ORF">L8V00_09465</name>
</gene>
<protein>
    <submittedName>
        <fullName evidence="3">Carbon-nitrogen hydrolase family protein</fullName>
    </submittedName>
</protein>
<dbReference type="SUPFAM" id="SSF56317">
    <property type="entry name" value="Carbon-nitrogen hydrolase"/>
    <property type="match status" value="1"/>
</dbReference>
<dbReference type="PANTHER" id="PTHR23088">
    <property type="entry name" value="NITRILASE-RELATED"/>
    <property type="match status" value="1"/>
</dbReference>
<dbReference type="GO" id="GO:0016787">
    <property type="term" value="F:hydrolase activity"/>
    <property type="evidence" value="ECO:0007669"/>
    <property type="project" value="UniProtKB-KW"/>
</dbReference>
<dbReference type="RefSeq" id="WP_035004896.1">
    <property type="nucleotide sequence ID" value="NZ_JAKMUT010000010.1"/>
</dbReference>
<dbReference type="Proteomes" id="UP001146469">
    <property type="component" value="Unassembled WGS sequence"/>
</dbReference>
<dbReference type="CDD" id="cd07581">
    <property type="entry name" value="nitrilase_3"/>
    <property type="match status" value="1"/>
</dbReference>
<dbReference type="Gene3D" id="3.60.110.10">
    <property type="entry name" value="Carbon-nitrogen hydrolase"/>
    <property type="match status" value="1"/>
</dbReference>
<dbReference type="AlphaFoldDB" id="A0A9X3LNJ0"/>
<keyword evidence="3" id="KW-0378">Hydrolase</keyword>
<proteinExistence type="inferred from homology"/>
<dbReference type="EMBL" id="JAKMUT010000010">
    <property type="protein sequence ID" value="MCZ9290425.1"/>
    <property type="molecule type" value="Genomic_DNA"/>
</dbReference>
<sequence length="308" mass="32802">MRIAVIQMKAEPDVEANLARILKYIASGAANGADLVVFPEAAMFPFDSGRLDTVAQPLDGPFAQAIIDTAKKHGTTAVVGMFTPADTVYRTPSGQLVEEQPSDSPEANQFRRVNNTLLVAGPDYVTHYDKIHTYDAFGYRESDTVKPGKRRVVIDVGGVGVGLATCYDIRFPGHFVAMAAAGAKVMVVPSSWADGPGKLEQWRELTAARALDSASYLIAAGMARPGSPERYGTADGPTGIGHSVAIGPNGARLAETGYAAQVLTIDIDPNYVDKVRKNLPVLEGHHTDRELGVGVDLVGDVEEAQQLK</sequence>
<comment type="similarity">
    <text evidence="1">Belongs to the carbon-nitrogen hydrolase superfamily. NIT1/NIT2 family.</text>
</comment>
<reference evidence="3" key="1">
    <citation type="submission" date="2022-02" db="EMBL/GenBank/DDBJ databases">
        <title>Corynebacterium sp. from urogenital microbiome.</title>
        <authorList>
            <person name="Cappelli E.A."/>
            <person name="Ribeiro T.G."/>
            <person name="Peixe L."/>
        </authorList>
    </citation>
    <scope>NUCLEOTIDE SEQUENCE</scope>
    <source>
        <strain evidence="3">C8Ua_174</strain>
    </source>
</reference>
<evidence type="ECO:0000259" key="2">
    <source>
        <dbReference type="PROSITE" id="PS50263"/>
    </source>
</evidence>
<comment type="caution">
    <text evidence="3">The sequence shown here is derived from an EMBL/GenBank/DDBJ whole genome shotgun (WGS) entry which is preliminary data.</text>
</comment>
<dbReference type="PROSITE" id="PS01227">
    <property type="entry name" value="UPF0012"/>
    <property type="match status" value="1"/>
</dbReference>